<dbReference type="Proteomes" id="UP000460221">
    <property type="component" value="Unassembled WGS sequence"/>
</dbReference>
<dbReference type="EMBL" id="WLYK01000017">
    <property type="protein sequence ID" value="MTD17273.1"/>
    <property type="molecule type" value="Genomic_DNA"/>
</dbReference>
<dbReference type="PROSITE" id="PS50893">
    <property type="entry name" value="ABC_TRANSPORTER_2"/>
    <property type="match status" value="2"/>
</dbReference>
<dbReference type="GO" id="GO:0016887">
    <property type="term" value="F:ATP hydrolysis activity"/>
    <property type="evidence" value="ECO:0007669"/>
    <property type="project" value="InterPro"/>
</dbReference>
<dbReference type="Pfam" id="PF00005">
    <property type="entry name" value="ABC_tran"/>
    <property type="match status" value="2"/>
</dbReference>
<accession>A0A7K1FVN4</accession>
<gene>
    <name evidence="13" type="ORF">GIS00_25405</name>
</gene>
<feature type="transmembrane region" description="Helical" evidence="11">
    <location>
        <begin position="6"/>
        <end position="26"/>
    </location>
</feature>
<feature type="transmembrane region" description="Helical" evidence="11">
    <location>
        <begin position="289"/>
        <end position="310"/>
    </location>
</feature>
<evidence type="ECO:0000256" key="10">
    <source>
        <dbReference type="ARBA" id="ARBA00023136"/>
    </source>
</evidence>
<keyword evidence="5 11" id="KW-0812">Transmembrane</keyword>
<dbReference type="InterPro" id="IPR032823">
    <property type="entry name" value="BCA_ABC_TP_C"/>
</dbReference>
<sequence>MFRKPTFLLSVLGGPLGALVLIGAIATEVVPTHQAYSVALFGVYSILVMSVGLLGGWGGVWSVGHPGLFAIGAYVAAYGSGHGWPLEVVVLVAVALTAACGGFLGFAGARFSILYIALLTLAFTLVTLEIINRWSDVTGGDEGIPVDDLRSVLLGTSFSPSSSEAEYLTLITAGLVVTVAVLVKRSALRMRLVAAKSHPIAARSVGIAPESQTSLGFAVSGAFAGLSGVLLALTTGFISSESFSLVLAISIIAAAVLGGGGSIVGALVGGAYLTWVPNLSDSVGVDQPIVQGVVLILALLFLPGGVVPFAGKLLRALWSRIRPTAADHAEQLPTAPADADLPDPDVAPGTGVGSTLLEVEHLSVRYGGLKALEDATLEVSTGEVVAIIGPNGAGKTTMVNTLSGLVGGGKVDGRVELLGRSILGGRATRRRSLGIGRTFQHAETFTELTVLENVLCTHRRITPQRRSEAIALLTDMGLGGVLHRKPSELAFGLQKQLDFARAIAEQPQLLVLDEPFGGLDAAERAVAARHLRRVAGGGAGVLIVDHVLDDLFAVADRVVAFDFGRTIGSGTPDTVLDDPQVRASYLGSAGGHAAPPPLPGDPAPVIRLEDVGHRFGGVVALRDIDLTVPAGAVIGVVGANGAGKSTLGRILHGELTATSGSRTTPSGATRISLVPEGRHLFKTLSLQENLEVAAYAVGIRGTELKERLASTAAWLPERLRTRMDLPAAALSGGEQQILAIARGLMAQPDVLILDEPALGLAPAWVDDVYGRITDLAADGMTIVLLEQLLSRALAASHRVVVLTDGRITARGDAGQEGFAERAEAAYFGGRPEELLTEAQELADPGTGR</sequence>
<dbReference type="GO" id="GO:0005524">
    <property type="term" value="F:ATP binding"/>
    <property type="evidence" value="ECO:0007669"/>
    <property type="project" value="UniProtKB-KW"/>
</dbReference>
<dbReference type="GO" id="GO:0005886">
    <property type="term" value="C:plasma membrane"/>
    <property type="evidence" value="ECO:0007669"/>
    <property type="project" value="UniProtKB-SubCell"/>
</dbReference>
<dbReference type="InterPro" id="IPR003593">
    <property type="entry name" value="AAA+_ATPase"/>
</dbReference>
<dbReference type="Pfam" id="PF02653">
    <property type="entry name" value="BPD_transp_2"/>
    <property type="match status" value="1"/>
</dbReference>
<dbReference type="AlphaFoldDB" id="A0A7K1FVN4"/>
<feature type="transmembrane region" description="Helical" evidence="11">
    <location>
        <begin position="38"/>
        <end position="57"/>
    </location>
</feature>
<comment type="similarity">
    <text evidence="2">Belongs to the ABC transporter superfamily.</text>
</comment>
<evidence type="ECO:0000256" key="8">
    <source>
        <dbReference type="ARBA" id="ARBA00022970"/>
    </source>
</evidence>
<organism evidence="13 14">
    <name type="scientific">Nakamurella alba</name>
    <dbReference type="NCBI Taxonomy" id="2665158"/>
    <lineage>
        <taxon>Bacteria</taxon>
        <taxon>Bacillati</taxon>
        <taxon>Actinomycetota</taxon>
        <taxon>Actinomycetes</taxon>
        <taxon>Nakamurellales</taxon>
        <taxon>Nakamurellaceae</taxon>
        <taxon>Nakamurella</taxon>
    </lineage>
</organism>
<dbReference type="InterPro" id="IPR001851">
    <property type="entry name" value="ABC_transp_permease"/>
</dbReference>
<proteinExistence type="inferred from homology"/>
<dbReference type="GO" id="GO:0015807">
    <property type="term" value="P:L-amino acid transport"/>
    <property type="evidence" value="ECO:0007669"/>
    <property type="project" value="TreeGrafter"/>
</dbReference>
<feature type="domain" description="ABC transporter" evidence="12">
    <location>
        <begin position="357"/>
        <end position="588"/>
    </location>
</feature>
<evidence type="ECO:0000256" key="2">
    <source>
        <dbReference type="ARBA" id="ARBA00005417"/>
    </source>
</evidence>
<evidence type="ECO:0000256" key="11">
    <source>
        <dbReference type="SAM" id="Phobius"/>
    </source>
</evidence>
<dbReference type="SUPFAM" id="SSF52540">
    <property type="entry name" value="P-loop containing nucleoside triphosphate hydrolases"/>
    <property type="match status" value="2"/>
</dbReference>
<feature type="transmembrane region" description="Helical" evidence="11">
    <location>
        <begin position="215"/>
        <end position="238"/>
    </location>
</feature>
<name>A0A7K1FVN4_9ACTN</name>
<dbReference type="InterPro" id="IPR027417">
    <property type="entry name" value="P-loop_NTPase"/>
</dbReference>
<evidence type="ECO:0000313" key="13">
    <source>
        <dbReference type="EMBL" id="MTD17273.1"/>
    </source>
</evidence>
<evidence type="ECO:0000256" key="5">
    <source>
        <dbReference type="ARBA" id="ARBA00022692"/>
    </source>
</evidence>
<dbReference type="Pfam" id="PF12399">
    <property type="entry name" value="BCA_ABC_TP_C"/>
    <property type="match status" value="1"/>
</dbReference>
<keyword evidence="14" id="KW-1185">Reference proteome</keyword>
<dbReference type="InterPro" id="IPR003439">
    <property type="entry name" value="ABC_transporter-like_ATP-bd"/>
</dbReference>
<feature type="transmembrane region" description="Helical" evidence="11">
    <location>
        <begin position="167"/>
        <end position="183"/>
    </location>
</feature>
<dbReference type="PANTHER" id="PTHR43820">
    <property type="entry name" value="HIGH-AFFINITY BRANCHED-CHAIN AMINO ACID TRANSPORT ATP-BINDING PROTEIN LIVF"/>
    <property type="match status" value="1"/>
</dbReference>
<evidence type="ECO:0000256" key="4">
    <source>
        <dbReference type="ARBA" id="ARBA00022475"/>
    </source>
</evidence>
<keyword evidence="3" id="KW-0813">Transport</keyword>
<dbReference type="SMART" id="SM00382">
    <property type="entry name" value="AAA"/>
    <property type="match status" value="2"/>
</dbReference>
<protein>
    <submittedName>
        <fullName evidence="13">ATP-binding cassette domain-containing protein</fullName>
    </submittedName>
</protein>
<reference evidence="13 14" key="1">
    <citation type="submission" date="2019-11" db="EMBL/GenBank/DDBJ databases">
        <authorList>
            <person name="Jiang L.-Q."/>
        </authorList>
    </citation>
    <scope>NUCLEOTIDE SEQUENCE [LARGE SCALE GENOMIC DNA]</scope>
    <source>
        <strain evidence="13 14">YIM 132087</strain>
    </source>
</reference>
<evidence type="ECO:0000256" key="6">
    <source>
        <dbReference type="ARBA" id="ARBA00022741"/>
    </source>
</evidence>
<evidence type="ECO:0000259" key="12">
    <source>
        <dbReference type="PROSITE" id="PS50893"/>
    </source>
</evidence>
<keyword evidence="6" id="KW-0547">Nucleotide-binding</keyword>
<evidence type="ECO:0000313" key="14">
    <source>
        <dbReference type="Proteomes" id="UP000460221"/>
    </source>
</evidence>
<feature type="transmembrane region" description="Helical" evidence="11">
    <location>
        <begin position="88"/>
        <end position="107"/>
    </location>
</feature>
<evidence type="ECO:0000256" key="1">
    <source>
        <dbReference type="ARBA" id="ARBA00004651"/>
    </source>
</evidence>
<feature type="transmembrane region" description="Helical" evidence="11">
    <location>
        <begin position="63"/>
        <end position="81"/>
    </location>
</feature>
<dbReference type="PANTHER" id="PTHR43820:SF4">
    <property type="entry name" value="HIGH-AFFINITY BRANCHED-CHAIN AMINO ACID TRANSPORT ATP-BINDING PROTEIN LIVF"/>
    <property type="match status" value="1"/>
</dbReference>
<dbReference type="InterPro" id="IPR052156">
    <property type="entry name" value="BCAA_Transport_ATP-bd_LivF"/>
</dbReference>
<dbReference type="CDD" id="cd06581">
    <property type="entry name" value="TM_PBP1_LivM_like"/>
    <property type="match status" value="1"/>
</dbReference>
<dbReference type="InterPro" id="IPR043428">
    <property type="entry name" value="LivM-like"/>
</dbReference>
<feature type="transmembrane region" description="Helical" evidence="11">
    <location>
        <begin position="245"/>
        <end position="269"/>
    </location>
</feature>
<evidence type="ECO:0000256" key="3">
    <source>
        <dbReference type="ARBA" id="ARBA00022448"/>
    </source>
</evidence>
<keyword evidence="10 11" id="KW-0472">Membrane</keyword>
<comment type="caution">
    <text evidence="13">The sequence shown here is derived from an EMBL/GenBank/DDBJ whole genome shotgun (WGS) entry which is preliminary data.</text>
</comment>
<keyword evidence="8" id="KW-0029">Amino-acid transport</keyword>
<keyword evidence="7 13" id="KW-0067">ATP-binding</keyword>
<keyword evidence="4" id="KW-1003">Cell membrane</keyword>
<feature type="transmembrane region" description="Helical" evidence="11">
    <location>
        <begin position="113"/>
        <end position="131"/>
    </location>
</feature>
<dbReference type="GO" id="GO:0015658">
    <property type="term" value="F:branched-chain amino acid transmembrane transporter activity"/>
    <property type="evidence" value="ECO:0007669"/>
    <property type="project" value="InterPro"/>
</dbReference>
<dbReference type="Gene3D" id="3.40.50.300">
    <property type="entry name" value="P-loop containing nucleotide triphosphate hydrolases"/>
    <property type="match status" value="2"/>
</dbReference>
<keyword evidence="9 11" id="KW-1133">Transmembrane helix</keyword>
<evidence type="ECO:0000256" key="7">
    <source>
        <dbReference type="ARBA" id="ARBA00022840"/>
    </source>
</evidence>
<comment type="subcellular location">
    <subcellularLocation>
        <location evidence="1">Cell membrane</location>
        <topology evidence="1">Multi-pass membrane protein</topology>
    </subcellularLocation>
</comment>
<feature type="domain" description="ABC transporter" evidence="12">
    <location>
        <begin position="606"/>
        <end position="829"/>
    </location>
</feature>
<evidence type="ECO:0000256" key="9">
    <source>
        <dbReference type="ARBA" id="ARBA00022989"/>
    </source>
</evidence>